<dbReference type="PROSITE" id="PS51257">
    <property type="entry name" value="PROKAR_LIPOPROTEIN"/>
    <property type="match status" value="1"/>
</dbReference>
<evidence type="ECO:0000313" key="3">
    <source>
        <dbReference type="Proteomes" id="UP000185783"/>
    </source>
</evidence>
<reference evidence="2 3" key="1">
    <citation type="submission" date="2016-03" db="EMBL/GenBank/DDBJ databases">
        <title>Genome sequence of Nesiotobacter sp. nov., a moderately halophilic alphaproteobacterium isolated from the Yellow Sea, China.</title>
        <authorList>
            <person name="Zhang G."/>
            <person name="Zhang R."/>
        </authorList>
    </citation>
    <scope>NUCLEOTIDE SEQUENCE [LARGE SCALE GENOMIC DNA]</scope>
    <source>
        <strain evidence="2 3">WB1-6</strain>
    </source>
</reference>
<dbReference type="EMBL" id="LVVZ01000003">
    <property type="protein sequence ID" value="OKL45808.1"/>
    <property type="molecule type" value="Genomic_DNA"/>
</dbReference>
<dbReference type="AlphaFoldDB" id="A0A1U7JM95"/>
<name>A0A1U7JM95_9HYPH</name>
<feature type="signal peptide" evidence="1">
    <location>
        <begin position="1"/>
        <end position="18"/>
    </location>
</feature>
<comment type="caution">
    <text evidence="2">The sequence shown here is derived from an EMBL/GenBank/DDBJ whole genome shotgun (WGS) entry which is preliminary data.</text>
</comment>
<keyword evidence="1" id="KW-0732">Signal</keyword>
<feature type="chain" id="PRO_5010571316" description="Lipoprotein" evidence="1">
    <location>
        <begin position="19"/>
        <end position="124"/>
    </location>
</feature>
<sequence>MILPIKLLVACCIPLAFAGCMSAEERLPKAFSTTVAIPPGGYLLTVATTPIGAKCHIAGRASTLLIDPTPGYMVIPPGYERSDLVCKAPGYTTFRSEWISEPYPATNRILIEVLLQPNQLPGPT</sequence>
<accession>A0A1U7JM95</accession>
<evidence type="ECO:0008006" key="4">
    <source>
        <dbReference type="Google" id="ProtNLM"/>
    </source>
</evidence>
<organism evidence="2 3">
    <name type="scientific">Pseudovibrio exalbescens</name>
    <dbReference type="NCBI Taxonomy" id="197461"/>
    <lineage>
        <taxon>Bacteria</taxon>
        <taxon>Pseudomonadati</taxon>
        <taxon>Pseudomonadota</taxon>
        <taxon>Alphaproteobacteria</taxon>
        <taxon>Hyphomicrobiales</taxon>
        <taxon>Stappiaceae</taxon>
        <taxon>Pseudovibrio</taxon>
    </lineage>
</organism>
<dbReference type="RefSeq" id="WP_028482030.1">
    <property type="nucleotide sequence ID" value="NZ_LVVZ01000003.1"/>
</dbReference>
<dbReference type="Proteomes" id="UP000185783">
    <property type="component" value="Unassembled WGS sequence"/>
</dbReference>
<dbReference type="STRING" id="197461.A3843_01395"/>
<evidence type="ECO:0000256" key="1">
    <source>
        <dbReference type="SAM" id="SignalP"/>
    </source>
</evidence>
<proteinExistence type="predicted"/>
<evidence type="ECO:0000313" key="2">
    <source>
        <dbReference type="EMBL" id="OKL45808.1"/>
    </source>
</evidence>
<gene>
    <name evidence="2" type="ORF">A3843_01395</name>
</gene>
<protein>
    <recommendedName>
        <fullName evidence="4">Lipoprotein</fullName>
    </recommendedName>
</protein>
<keyword evidence="3" id="KW-1185">Reference proteome</keyword>